<dbReference type="Proteomes" id="UP001206128">
    <property type="component" value="Unassembled WGS sequence"/>
</dbReference>
<evidence type="ECO:0000313" key="1">
    <source>
        <dbReference type="EMBL" id="MCP2164557.1"/>
    </source>
</evidence>
<organism evidence="1 2">
    <name type="scientific">Goodfellowiella coeruleoviolacea</name>
    <dbReference type="NCBI Taxonomy" id="334858"/>
    <lineage>
        <taxon>Bacteria</taxon>
        <taxon>Bacillati</taxon>
        <taxon>Actinomycetota</taxon>
        <taxon>Actinomycetes</taxon>
        <taxon>Pseudonocardiales</taxon>
        <taxon>Pseudonocardiaceae</taxon>
        <taxon>Goodfellowiella</taxon>
    </lineage>
</organism>
<dbReference type="AlphaFoldDB" id="A0AAE3KF42"/>
<evidence type="ECO:0000313" key="2">
    <source>
        <dbReference type="Proteomes" id="UP001206128"/>
    </source>
</evidence>
<accession>A0AAE3KF42</accession>
<sequence length="159" mass="17430">MTDLDQYAVSVPGPNQTFALAARRHHADAVFLHDAGRLANADHLAGFAAECALKAILVEYLGGEVNPNGPPTHRDLPNREFRHLPGVWNLIGMVAQGRGGAQFLPLIQASNPFSLHRWNVNERYSDGRHISAARVRELLEVARNIIAIYAQAQINGQVP</sequence>
<dbReference type="EMBL" id="JAMTCK010000003">
    <property type="protein sequence ID" value="MCP2164557.1"/>
    <property type="molecule type" value="Genomic_DNA"/>
</dbReference>
<protein>
    <recommendedName>
        <fullName evidence="3">HEPN domain-containing protein</fullName>
    </recommendedName>
</protein>
<name>A0AAE3KF42_9PSEU</name>
<gene>
    <name evidence="1" type="ORF">LX83_001397</name>
</gene>
<keyword evidence="2" id="KW-1185">Reference proteome</keyword>
<proteinExistence type="predicted"/>
<dbReference type="RefSeq" id="WP_253768329.1">
    <property type="nucleotide sequence ID" value="NZ_JAMTCK010000003.1"/>
</dbReference>
<evidence type="ECO:0008006" key="3">
    <source>
        <dbReference type="Google" id="ProtNLM"/>
    </source>
</evidence>
<comment type="caution">
    <text evidence="1">The sequence shown here is derived from an EMBL/GenBank/DDBJ whole genome shotgun (WGS) entry which is preliminary data.</text>
</comment>
<reference evidence="1" key="1">
    <citation type="submission" date="2022-06" db="EMBL/GenBank/DDBJ databases">
        <title>Genomic Encyclopedia of Archaeal and Bacterial Type Strains, Phase II (KMG-II): from individual species to whole genera.</title>
        <authorList>
            <person name="Goeker M."/>
        </authorList>
    </citation>
    <scope>NUCLEOTIDE SEQUENCE</scope>
    <source>
        <strain evidence="1">DSM 43935</strain>
    </source>
</reference>